<dbReference type="RefSeq" id="WP_110519049.1">
    <property type="nucleotide sequence ID" value="NZ_PDOF01000001.1"/>
</dbReference>
<protein>
    <submittedName>
        <fullName evidence="2">ABC transporter permease</fullName>
    </submittedName>
</protein>
<evidence type="ECO:0000313" key="3">
    <source>
        <dbReference type="Proteomes" id="UP000248066"/>
    </source>
</evidence>
<evidence type="ECO:0000256" key="1">
    <source>
        <dbReference type="SAM" id="Phobius"/>
    </source>
</evidence>
<evidence type="ECO:0000313" key="2">
    <source>
        <dbReference type="EMBL" id="PYZ98836.1"/>
    </source>
</evidence>
<feature type="transmembrane region" description="Helical" evidence="1">
    <location>
        <begin position="354"/>
        <end position="373"/>
    </location>
</feature>
<sequence length="406" mass="47725">MGNVQELWQKRRADYWEMAVRYLRLIANSGFLFTLYLLFIFGSYYYGEFLMWLPEDFPVVWVFIALFTWLVTRGRVRTFVREADLVYLPPLESRMKPYFRSSILYSWMMETFWIALPLLVMAPLFFHRISDSGSLLITILVMLSALKLWNLASGFEEQRFQDNSKVAGHTIIRTVLNFSAVLAMFTMQPVWVLGGLAALLTVLYVFYFNKVNRTHSVKWERLARIEDNTVMTFYRIANSFTDVPRLKMSIRPRSYLNSLFQMVPFEQKNTYLYMYTRSFVRSNDYFGIFVRLTLLGMLFLYVVTLSWGLWLIAALFVYMTAIQLKTLKGHYKTNQIIDLYPVALKHKEEGHRKLVWLLLLVQVFAFTLLTGGIHGWADGAIVAGIGIFLALFYDRFSRKREVRTAQ</sequence>
<keyword evidence="3" id="KW-1185">Reference proteome</keyword>
<dbReference type="Proteomes" id="UP000248066">
    <property type="component" value="Unassembled WGS sequence"/>
</dbReference>
<dbReference type="PIRSF" id="PIRSF037259">
    <property type="entry name" value="EcsB_ABC"/>
    <property type="match status" value="1"/>
</dbReference>
<feature type="transmembrane region" description="Helical" evidence="1">
    <location>
        <begin position="52"/>
        <end position="71"/>
    </location>
</feature>
<dbReference type="InterPro" id="IPR010288">
    <property type="entry name" value="EcsB_ABC"/>
</dbReference>
<feature type="transmembrane region" description="Helical" evidence="1">
    <location>
        <begin position="103"/>
        <end position="126"/>
    </location>
</feature>
<dbReference type="EMBL" id="PDOF01000001">
    <property type="protein sequence ID" value="PYZ98836.1"/>
    <property type="molecule type" value="Genomic_DNA"/>
</dbReference>
<feature type="transmembrane region" description="Helical" evidence="1">
    <location>
        <begin position="21"/>
        <end position="46"/>
    </location>
</feature>
<gene>
    <name evidence="2" type="ORF">CR205_09775</name>
</gene>
<dbReference type="AlphaFoldDB" id="A0A2W0HD68"/>
<dbReference type="GO" id="GO:0016020">
    <property type="term" value="C:membrane"/>
    <property type="evidence" value="ECO:0007669"/>
    <property type="project" value="InterPro"/>
</dbReference>
<keyword evidence="1" id="KW-1133">Transmembrane helix</keyword>
<dbReference type="OrthoDB" id="2447941at2"/>
<accession>A0A2W0HD68</accession>
<feature type="transmembrane region" description="Helical" evidence="1">
    <location>
        <begin position="132"/>
        <end position="154"/>
    </location>
</feature>
<organism evidence="2 3">
    <name type="scientific">Alteribacter lacisalsi</name>
    <dbReference type="NCBI Taxonomy" id="2045244"/>
    <lineage>
        <taxon>Bacteria</taxon>
        <taxon>Bacillati</taxon>
        <taxon>Bacillota</taxon>
        <taxon>Bacilli</taxon>
        <taxon>Bacillales</taxon>
        <taxon>Bacillaceae</taxon>
        <taxon>Alteribacter</taxon>
    </lineage>
</organism>
<name>A0A2W0HD68_9BACI</name>
<dbReference type="Pfam" id="PF05975">
    <property type="entry name" value="EcsB"/>
    <property type="match status" value="1"/>
</dbReference>
<proteinExistence type="predicted"/>
<feature type="transmembrane region" description="Helical" evidence="1">
    <location>
        <begin position="379"/>
        <end position="396"/>
    </location>
</feature>
<feature type="transmembrane region" description="Helical" evidence="1">
    <location>
        <begin position="191"/>
        <end position="208"/>
    </location>
</feature>
<keyword evidence="1" id="KW-0812">Transmembrane</keyword>
<comment type="caution">
    <text evidence="2">The sequence shown here is derived from an EMBL/GenBank/DDBJ whole genome shotgun (WGS) entry which is preliminary data.</text>
</comment>
<reference evidence="2 3" key="1">
    <citation type="submission" date="2017-10" db="EMBL/GenBank/DDBJ databases">
        <title>Bacillus sp. nov., a halophilic bacterium isolated from a Yangshapao Lake.</title>
        <authorList>
            <person name="Wang H."/>
        </authorList>
    </citation>
    <scope>NUCLEOTIDE SEQUENCE [LARGE SCALE GENOMIC DNA]</scope>
    <source>
        <strain evidence="2 3">YSP-3</strain>
    </source>
</reference>
<keyword evidence="1" id="KW-0472">Membrane</keyword>